<keyword evidence="5 6" id="KW-0539">Nucleus</keyword>
<evidence type="ECO:0000313" key="9">
    <source>
        <dbReference type="Proteomes" id="UP001295684"/>
    </source>
</evidence>
<gene>
    <name evidence="8" type="ORF">ECRASSUSDP1_LOCUS20893</name>
</gene>
<dbReference type="GO" id="GO:0005730">
    <property type="term" value="C:nucleolus"/>
    <property type="evidence" value="ECO:0007669"/>
    <property type="project" value="UniProtKB-SubCell"/>
</dbReference>
<dbReference type="AlphaFoldDB" id="A0AAD1XUA9"/>
<evidence type="ECO:0000256" key="6">
    <source>
        <dbReference type="RuleBase" id="RU368027"/>
    </source>
</evidence>
<keyword evidence="9" id="KW-1185">Reference proteome</keyword>
<dbReference type="PANTHER" id="PTHR21738:SF0">
    <property type="entry name" value="RIBOSOMAL RNA PROCESSING PROTEIN 36 HOMOLOG"/>
    <property type="match status" value="1"/>
</dbReference>
<keyword evidence="3 6" id="KW-0690">Ribosome biogenesis</keyword>
<evidence type="ECO:0000256" key="4">
    <source>
        <dbReference type="ARBA" id="ARBA00022552"/>
    </source>
</evidence>
<feature type="compositionally biased region" description="Basic and acidic residues" evidence="7">
    <location>
        <begin position="22"/>
        <end position="37"/>
    </location>
</feature>
<evidence type="ECO:0000256" key="3">
    <source>
        <dbReference type="ARBA" id="ARBA00022517"/>
    </source>
</evidence>
<dbReference type="Pfam" id="PF06102">
    <property type="entry name" value="RRP36"/>
    <property type="match status" value="1"/>
</dbReference>
<dbReference type="GO" id="GO:0000462">
    <property type="term" value="P:maturation of SSU-rRNA from tricistronic rRNA transcript (SSU-rRNA, 5.8S rRNA, LSU-rRNA)"/>
    <property type="evidence" value="ECO:0007669"/>
    <property type="project" value="TreeGrafter"/>
</dbReference>
<evidence type="ECO:0000256" key="2">
    <source>
        <dbReference type="ARBA" id="ARBA00009418"/>
    </source>
</evidence>
<feature type="compositionally biased region" description="Basic and acidic residues" evidence="7">
    <location>
        <begin position="49"/>
        <end position="63"/>
    </location>
</feature>
<feature type="compositionally biased region" description="Basic residues" evidence="7">
    <location>
        <begin position="11"/>
        <end position="21"/>
    </location>
</feature>
<comment type="function">
    <text evidence="6">Component of the 90S pre-ribosome involved in the maturation of rRNAs. Required for early cleavages of the pre-RNAs in the 40S ribosomal subunit maturation pathway.</text>
</comment>
<feature type="region of interest" description="Disordered" evidence="7">
    <location>
        <begin position="1"/>
        <end position="63"/>
    </location>
</feature>
<keyword evidence="6" id="KW-0687">Ribonucleoprotein</keyword>
<dbReference type="GO" id="GO:0030686">
    <property type="term" value="C:90S preribosome"/>
    <property type="evidence" value="ECO:0007669"/>
    <property type="project" value="TreeGrafter"/>
</dbReference>
<evidence type="ECO:0000313" key="8">
    <source>
        <dbReference type="EMBL" id="CAI2379483.1"/>
    </source>
</evidence>
<dbReference type="InterPro" id="IPR009292">
    <property type="entry name" value="RRP36"/>
</dbReference>
<dbReference type="EMBL" id="CAMPGE010021331">
    <property type="protein sequence ID" value="CAI2379483.1"/>
    <property type="molecule type" value="Genomic_DNA"/>
</dbReference>
<comment type="subunit">
    <text evidence="6">Associates with 90S and pre-40S pre-ribosomal particles.</text>
</comment>
<evidence type="ECO:0000256" key="5">
    <source>
        <dbReference type="ARBA" id="ARBA00023242"/>
    </source>
</evidence>
<evidence type="ECO:0000256" key="1">
    <source>
        <dbReference type="ARBA" id="ARBA00004604"/>
    </source>
</evidence>
<sequence length="216" mass="25719">MEEMSFEQRLKKAKTGFHKKRTAENPKDLMEKKERQLQKVNKGRKKVGMPKERYSKIPVKDKMMSTFQAQEKGRDPRFLAGDASQFNKGLFEASYNFINDMTKDRKKNIKRELNALKKKTRKNKKLSPAELETQEKLTNILAEESNLIKVYSKSNPESKYLKEAKKMNKERAKKGQNPIYYKKRELKEMRYKEQFDKLDKKKGRVDKEIQKAFRKV</sequence>
<comment type="caution">
    <text evidence="8">The sequence shown here is derived from an EMBL/GenBank/DDBJ whole genome shotgun (WGS) entry which is preliminary data.</text>
</comment>
<reference evidence="8" key="1">
    <citation type="submission" date="2023-07" db="EMBL/GenBank/DDBJ databases">
        <authorList>
            <consortium name="AG Swart"/>
            <person name="Singh M."/>
            <person name="Singh A."/>
            <person name="Seah K."/>
            <person name="Emmerich C."/>
        </authorList>
    </citation>
    <scope>NUCLEOTIDE SEQUENCE</scope>
    <source>
        <strain evidence="8">DP1</strain>
    </source>
</reference>
<name>A0AAD1XUA9_EUPCR</name>
<dbReference type="PANTHER" id="PTHR21738">
    <property type="entry name" value="RIBOSOMAL RNA PROCESSING PROTEIN 36 HOMOLOG"/>
    <property type="match status" value="1"/>
</dbReference>
<comment type="similarity">
    <text evidence="2 6">Belongs to the RRP36 family.</text>
</comment>
<protein>
    <recommendedName>
        <fullName evidence="6">rRNA biogenesis protein RRP36</fullName>
    </recommendedName>
</protein>
<dbReference type="Proteomes" id="UP001295684">
    <property type="component" value="Unassembled WGS sequence"/>
</dbReference>
<keyword evidence="4 6" id="KW-0698">rRNA processing</keyword>
<proteinExistence type="inferred from homology"/>
<evidence type="ECO:0000256" key="7">
    <source>
        <dbReference type="SAM" id="MobiDB-lite"/>
    </source>
</evidence>
<organism evidence="8 9">
    <name type="scientific">Euplotes crassus</name>
    <dbReference type="NCBI Taxonomy" id="5936"/>
    <lineage>
        <taxon>Eukaryota</taxon>
        <taxon>Sar</taxon>
        <taxon>Alveolata</taxon>
        <taxon>Ciliophora</taxon>
        <taxon>Intramacronucleata</taxon>
        <taxon>Spirotrichea</taxon>
        <taxon>Hypotrichia</taxon>
        <taxon>Euplotida</taxon>
        <taxon>Euplotidae</taxon>
        <taxon>Moneuplotes</taxon>
    </lineage>
</organism>
<comment type="subcellular location">
    <subcellularLocation>
        <location evidence="1 6">Nucleus</location>
        <location evidence="1 6">Nucleolus</location>
    </subcellularLocation>
</comment>
<accession>A0AAD1XUA9</accession>
<feature type="compositionally biased region" description="Basic and acidic residues" evidence="7">
    <location>
        <begin position="1"/>
        <end position="10"/>
    </location>
</feature>